<sequence length="160" mass="18534">MRRFFLAFSGLLFLMLSSCDKSKIFDTNYEFPYEKWNVSNTPEFNFDIKNPEEKYNLSINVRNGIDYPYQNLYVNYQLQDSEGKVLKDTLENILLFDSKTGKPEGLGYGDVYDLEKPILNEYKFNNAGSFKVVLKQMMRVDDLEGITSVGLKVTQSGIEK</sequence>
<gene>
    <name evidence="1" type="ORF">HNQ88_001122</name>
</gene>
<dbReference type="AlphaFoldDB" id="A0AAE3XI61"/>
<proteinExistence type="predicted"/>
<reference evidence="1" key="1">
    <citation type="submission" date="2023-07" db="EMBL/GenBank/DDBJ databases">
        <title>Genomic Encyclopedia of Type Strains, Phase IV (KMG-IV): sequencing the most valuable type-strain genomes for metagenomic binning, comparative biology and taxonomic classification.</title>
        <authorList>
            <person name="Goeker M."/>
        </authorList>
    </citation>
    <scope>NUCLEOTIDE SEQUENCE</scope>
    <source>
        <strain evidence="1">DSM 26174</strain>
    </source>
</reference>
<evidence type="ECO:0000313" key="2">
    <source>
        <dbReference type="Proteomes" id="UP001185092"/>
    </source>
</evidence>
<comment type="caution">
    <text evidence="1">The sequence shown here is derived from an EMBL/GenBank/DDBJ whole genome shotgun (WGS) entry which is preliminary data.</text>
</comment>
<protein>
    <submittedName>
        <fullName evidence="1">Gliding motility-associated lipoprotein GldH</fullName>
    </submittedName>
</protein>
<dbReference type="InterPro" id="IPR020018">
    <property type="entry name" value="Motility-assoc_lipoprot_GldH"/>
</dbReference>
<dbReference type="Proteomes" id="UP001185092">
    <property type="component" value="Unassembled WGS sequence"/>
</dbReference>
<dbReference type="EMBL" id="JAVDQD010000001">
    <property type="protein sequence ID" value="MDR6238146.1"/>
    <property type="molecule type" value="Genomic_DNA"/>
</dbReference>
<dbReference type="PROSITE" id="PS51257">
    <property type="entry name" value="PROKAR_LIPOPROTEIN"/>
    <property type="match status" value="1"/>
</dbReference>
<dbReference type="Pfam" id="PF14109">
    <property type="entry name" value="GldH_lipo"/>
    <property type="match status" value="1"/>
</dbReference>
<keyword evidence="1" id="KW-0449">Lipoprotein</keyword>
<organism evidence="1 2">
    <name type="scientific">Aureibacter tunicatorum</name>
    <dbReference type="NCBI Taxonomy" id="866807"/>
    <lineage>
        <taxon>Bacteria</taxon>
        <taxon>Pseudomonadati</taxon>
        <taxon>Bacteroidota</taxon>
        <taxon>Cytophagia</taxon>
        <taxon>Cytophagales</taxon>
        <taxon>Persicobacteraceae</taxon>
        <taxon>Aureibacter</taxon>
    </lineage>
</organism>
<evidence type="ECO:0000313" key="1">
    <source>
        <dbReference type="EMBL" id="MDR6238146.1"/>
    </source>
</evidence>
<accession>A0AAE3XI61</accession>
<dbReference type="NCBIfam" id="TIGR03511">
    <property type="entry name" value="GldH_lipo"/>
    <property type="match status" value="1"/>
</dbReference>
<name>A0AAE3XI61_9BACT</name>
<keyword evidence="2" id="KW-1185">Reference proteome</keyword>
<dbReference type="RefSeq" id="WP_309937612.1">
    <property type="nucleotide sequence ID" value="NZ_AP025305.1"/>
</dbReference>